<comment type="caution">
    <text evidence="1">The sequence shown here is derived from an EMBL/GenBank/DDBJ whole genome shotgun (WGS) entry which is preliminary data.</text>
</comment>
<gene>
    <name evidence="1" type="ORF">BJ138DRAFT_1117847</name>
</gene>
<keyword evidence="2" id="KW-1185">Reference proteome</keyword>
<protein>
    <submittedName>
        <fullName evidence="1">Uncharacterized protein</fullName>
    </submittedName>
</protein>
<accession>A0ACB7ZZN6</accession>
<evidence type="ECO:0000313" key="2">
    <source>
        <dbReference type="Proteomes" id="UP000790377"/>
    </source>
</evidence>
<dbReference type="Proteomes" id="UP000790377">
    <property type="component" value="Unassembled WGS sequence"/>
</dbReference>
<evidence type="ECO:0000313" key="1">
    <source>
        <dbReference type="EMBL" id="KAH7906137.1"/>
    </source>
</evidence>
<organism evidence="1 2">
    <name type="scientific">Hygrophoropsis aurantiaca</name>
    <dbReference type="NCBI Taxonomy" id="72124"/>
    <lineage>
        <taxon>Eukaryota</taxon>
        <taxon>Fungi</taxon>
        <taxon>Dikarya</taxon>
        <taxon>Basidiomycota</taxon>
        <taxon>Agaricomycotina</taxon>
        <taxon>Agaricomycetes</taxon>
        <taxon>Agaricomycetidae</taxon>
        <taxon>Boletales</taxon>
        <taxon>Coniophorineae</taxon>
        <taxon>Hygrophoropsidaceae</taxon>
        <taxon>Hygrophoropsis</taxon>
    </lineage>
</organism>
<proteinExistence type="predicted"/>
<sequence length="322" mass="35796">MDQYYNYDAARQDLESFTQKRNEDEERRFFQLCVWDGAMAANCTTFKLPGDRRTMCTVPGKATDDKEEAVFTLQGVISDLDLPPLKNRPRAQHVRHIRQSITLTGLGNQDFEQAVTTLYGLDTLLERQAPPGSIEKWQPTDYAGYTAIDIQNRYFTPKKFANGLPSVPFDDAVDPNGYLKDSVGSELIHTDDNRVEYYSSAVAGAQTVSPSSFRVGDLVEVCLSAVMAPVNAEKHRMIVVLRSLALLESRHTMNGDTNREIAKGNIAFRTVVSKLPKRRRAYATDKACENQPESSTAGKRGKVATASETGRSDAADKQMAVE</sequence>
<dbReference type="EMBL" id="MU268064">
    <property type="protein sequence ID" value="KAH7906137.1"/>
    <property type="molecule type" value="Genomic_DNA"/>
</dbReference>
<reference evidence="1" key="1">
    <citation type="journal article" date="2021" name="New Phytol.">
        <title>Evolutionary innovations through gain and loss of genes in the ectomycorrhizal Boletales.</title>
        <authorList>
            <person name="Wu G."/>
            <person name="Miyauchi S."/>
            <person name="Morin E."/>
            <person name="Kuo A."/>
            <person name="Drula E."/>
            <person name="Varga T."/>
            <person name="Kohler A."/>
            <person name="Feng B."/>
            <person name="Cao Y."/>
            <person name="Lipzen A."/>
            <person name="Daum C."/>
            <person name="Hundley H."/>
            <person name="Pangilinan J."/>
            <person name="Johnson J."/>
            <person name="Barry K."/>
            <person name="LaButti K."/>
            <person name="Ng V."/>
            <person name="Ahrendt S."/>
            <person name="Min B."/>
            <person name="Choi I.G."/>
            <person name="Park H."/>
            <person name="Plett J.M."/>
            <person name="Magnuson J."/>
            <person name="Spatafora J.W."/>
            <person name="Nagy L.G."/>
            <person name="Henrissat B."/>
            <person name="Grigoriev I.V."/>
            <person name="Yang Z.L."/>
            <person name="Xu J."/>
            <person name="Martin F.M."/>
        </authorList>
    </citation>
    <scope>NUCLEOTIDE SEQUENCE</scope>
    <source>
        <strain evidence="1">ATCC 28755</strain>
    </source>
</reference>
<name>A0ACB7ZZN6_9AGAM</name>